<evidence type="ECO:0000256" key="3">
    <source>
        <dbReference type="ARBA" id="ARBA00022449"/>
    </source>
</evidence>
<keyword evidence="3" id="KW-0050">Antiport</keyword>
<protein>
    <recommendedName>
        <fullName evidence="13">Sodium/calcium exchanger membrane region domain-containing protein</fullName>
    </recommendedName>
</protein>
<feature type="domain" description="Sodium/calcium exchanger membrane region" evidence="13">
    <location>
        <begin position="124"/>
        <end position="264"/>
    </location>
</feature>
<feature type="transmembrane region" description="Helical" evidence="12">
    <location>
        <begin position="245"/>
        <end position="267"/>
    </location>
</feature>
<name>A0A4S4CZE3_CAMSN</name>
<feature type="transmembrane region" description="Helical" evidence="12">
    <location>
        <begin position="220"/>
        <end position="239"/>
    </location>
</feature>
<dbReference type="GO" id="GO:0006813">
    <property type="term" value="P:potassium ion transport"/>
    <property type="evidence" value="ECO:0007669"/>
    <property type="project" value="UniProtKB-KW"/>
</dbReference>
<sequence length="485" mass="53406">MIGVCSESNILGFIFLMCVLRKICIERKGCVYIEAPLLLFFPNPSPNYPSTNPLIPHRSLLNTTTTTTTSLSCSSILQTPPHNRCSFSLLHCTGDSNSLINYFSLHFCLFHQNPFASVPFLFLTILFQFYVLVKTAQDQFSVVVTKLVTHLNLSPSIGAVTLLALGNGAPDVFASVVAVCGGHPRTGFGAILSAGTFVSALVVGFVAIYAAPFSVDPVPFVRDVLFYLTAALFLFYVYLSAEIFLWQAIGFVGFYLFFVGFVFWMDLGMDRGKRKGRVDVGGGFVGDVEVQKDLIALDYENEELFGKVEGGQPGFHFRQVVRQLECSIYRNGSKGWTLPLNAVENKIAIFGFMWQPLFIERNKEGQIMAPSHTLMYYDLEVFDSEVLSEALAGMVLISSLGCNIANQEGCQNFHLHLLPPSPPWLSATEFPAANSGFTQLDLKSVGASSLNSSKTHYPSDFSFLMEQILSICQHCSLPACPSILL</sequence>
<evidence type="ECO:0000313" key="14">
    <source>
        <dbReference type="EMBL" id="THF95098.1"/>
    </source>
</evidence>
<dbReference type="Gene3D" id="1.20.1420.30">
    <property type="entry name" value="NCX, central ion-binding region"/>
    <property type="match status" value="1"/>
</dbReference>
<comment type="caution">
    <text evidence="14">The sequence shown here is derived from an EMBL/GenBank/DDBJ whole genome shotgun (WGS) entry which is preliminary data.</text>
</comment>
<reference evidence="14 15" key="1">
    <citation type="journal article" date="2018" name="Proc. Natl. Acad. Sci. U.S.A.">
        <title>Draft genome sequence of Camellia sinensis var. sinensis provides insights into the evolution of the tea genome and tea quality.</title>
        <authorList>
            <person name="Wei C."/>
            <person name="Yang H."/>
            <person name="Wang S."/>
            <person name="Zhao J."/>
            <person name="Liu C."/>
            <person name="Gao L."/>
            <person name="Xia E."/>
            <person name="Lu Y."/>
            <person name="Tai Y."/>
            <person name="She G."/>
            <person name="Sun J."/>
            <person name="Cao H."/>
            <person name="Tong W."/>
            <person name="Gao Q."/>
            <person name="Li Y."/>
            <person name="Deng W."/>
            <person name="Jiang X."/>
            <person name="Wang W."/>
            <person name="Chen Q."/>
            <person name="Zhang S."/>
            <person name="Li H."/>
            <person name="Wu J."/>
            <person name="Wang P."/>
            <person name="Li P."/>
            <person name="Shi C."/>
            <person name="Zheng F."/>
            <person name="Jian J."/>
            <person name="Huang B."/>
            <person name="Shan D."/>
            <person name="Shi M."/>
            <person name="Fang C."/>
            <person name="Yue Y."/>
            <person name="Li F."/>
            <person name="Li D."/>
            <person name="Wei S."/>
            <person name="Han B."/>
            <person name="Jiang C."/>
            <person name="Yin Y."/>
            <person name="Xia T."/>
            <person name="Zhang Z."/>
            <person name="Bennetzen J.L."/>
            <person name="Zhao S."/>
            <person name="Wan X."/>
        </authorList>
    </citation>
    <scope>NUCLEOTIDE SEQUENCE [LARGE SCALE GENOMIC DNA]</scope>
    <source>
        <strain evidence="15">cv. Shuchazao</strain>
        <tissue evidence="14">Leaf</tissue>
    </source>
</reference>
<dbReference type="Pfam" id="PF01699">
    <property type="entry name" value="Na_Ca_ex"/>
    <property type="match status" value="1"/>
</dbReference>
<comment type="similarity">
    <text evidence="11">Belongs to the Ca(2+):cation antiporter (CaCA) (TC 2.A.19) family. Cation/calcium exchanger (CCX) subfamily.</text>
</comment>
<dbReference type="EMBL" id="SDRB02013358">
    <property type="protein sequence ID" value="THF95098.1"/>
    <property type="molecule type" value="Genomic_DNA"/>
</dbReference>
<dbReference type="GO" id="GO:0006814">
    <property type="term" value="P:sodium ion transport"/>
    <property type="evidence" value="ECO:0007669"/>
    <property type="project" value="UniProtKB-KW"/>
</dbReference>
<dbReference type="GO" id="GO:0016020">
    <property type="term" value="C:membrane"/>
    <property type="evidence" value="ECO:0007669"/>
    <property type="project" value="UniProtKB-SubCell"/>
</dbReference>
<evidence type="ECO:0000256" key="9">
    <source>
        <dbReference type="ARBA" id="ARBA00023136"/>
    </source>
</evidence>
<evidence type="ECO:0000256" key="1">
    <source>
        <dbReference type="ARBA" id="ARBA00004141"/>
    </source>
</evidence>
<dbReference type="GO" id="GO:0008324">
    <property type="term" value="F:monoatomic cation transmembrane transporter activity"/>
    <property type="evidence" value="ECO:0007669"/>
    <property type="project" value="TreeGrafter"/>
</dbReference>
<keyword evidence="10" id="KW-0739">Sodium transport</keyword>
<evidence type="ECO:0000259" key="13">
    <source>
        <dbReference type="Pfam" id="PF01699"/>
    </source>
</evidence>
<keyword evidence="6" id="KW-0630">Potassium</keyword>
<evidence type="ECO:0000313" key="15">
    <source>
        <dbReference type="Proteomes" id="UP000306102"/>
    </source>
</evidence>
<evidence type="ECO:0000256" key="6">
    <source>
        <dbReference type="ARBA" id="ARBA00022958"/>
    </source>
</evidence>
<dbReference type="PANTHER" id="PTHR12266:SF33">
    <property type="entry name" value="CATION_CALCIUM EXCHANGER 5"/>
    <property type="match status" value="1"/>
</dbReference>
<keyword evidence="4" id="KW-0633">Potassium transport</keyword>
<keyword evidence="15" id="KW-1185">Reference proteome</keyword>
<comment type="subcellular location">
    <subcellularLocation>
        <location evidence="1">Membrane</location>
        <topology evidence="1">Multi-pass membrane protein</topology>
    </subcellularLocation>
</comment>
<proteinExistence type="inferred from homology"/>
<keyword evidence="2" id="KW-0813">Transport</keyword>
<keyword evidence="8" id="KW-0915">Sodium</keyword>
<dbReference type="GO" id="GO:0015297">
    <property type="term" value="F:antiporter activity"/>
    <property type="evidence" value="ECO:0007669"/>
    <property type="project" value="UniProtKB-KW"/>
</dbReference>
<dbReference type="STRING" id="542762.A0A4S4CZE3"/>
<organism evidence="14 15">
    <name type="scientific">Camellia sinensis var. sinensis</name>
    <name type="common">China tea</name>
    <dbReference type="NCBI Taxonomy" id="542762"/>
    <lineage>
        <taxon>Eukaryota</taxon>
        <taxon>Viridiplantae</taxon>
        <taxon>Streptophyta</taxon>
        <taxon>Embryophyta</taxon>
        <taxon>Tracheophyta</taxon>
        <taxon>Spermatophyta</taxon>
        <taxon>Magnoliopsida</taxon>
        <taxon>eudicotyledons</taxon>
        <taxon>Gunneridae</taxon>
        <taxon>Pentapetalae</taxon>
        <taxon>asterids</taxon>
        <taxon>Ericales</taxon>
        <taxon>Theaceae</taxon>
        <taxon>Camellia</taxon>
    </lineage>
</organism>
<dbReference type="PANTHER" id="PTHR12266">
    <property type="entry name" value="NA+/CA2+ K+ INDEPENDENT EXCHANGER"/>
    <property type="match status" value="1"/>
</dbReference>
<evidence type="ECO:0000256" key="8">
    <source>
        <dbReference type="ARBA" id="ARBA00023053"/>
    </source>
</evidence>
<accession>A0A4S4CZE3</accession>
<keyword evidence="9 12" id="KW-0472">Membrane</keyword>
<feature type="transmembrane region" description="Helical" evidence="12">
    <location>
        <begin position="186"/>
        <end position="208"/>
    </location>
</feature>
<dbReference type="InterPro" id="IPR051359">
    <property type="entry name" value="CaCA_antiporter"/>
</dbReference>
<gene>
    <name evidence="14" type="ORF">TEA_000333</name>
</gene>
<keyword evidence="5 12" id="KW-0812">Transmembrane</keyword>
<evidence type="ECO:0000256" key="4">
    <source>
        <dbReference type="ARBA" id="ARBA00022538"/>
    </source>
</evidence>
<dbReference type="InterPro" id="IPR004837">
    <property type="entry name" value="NaCa_Exmemb"/>
</dbReference>
<evidence type="ECO:0000256" key="7">
    <source>
        <dbReference type="ARBA" id="ARBA00022989"/>
    </source>
</evidence>
<dbReference type="InterPro" id="IPR044880">
    <property type="entry name" value="NCX_ion-bd_dom_sf"/>
</dbReference>
<dbReference type="AlphaFoldDB" id="A0A4S4CZE3"/>
<feature type="transmembrane region" description="Helical" evidence="12">
    <location>
        <begin position="115"/>
        <end position="133"/>
    </location>
</feature>
<evidence type="ECO:0000256" key="10">
    <source>
        <dbReference type="ARBA" id="ARBA00023201"/>
    </source>
</evidence>
<keyword evidence="7 12" id="KW-1133">Transmembrane helix</keyword>
<evidence type="ECO:0000256" key="12">
    <source>
        <dbReference type="SAM" id="Phobius"/>
    </source>
</evidence>
<evidence type="ECO:0000256" key="2">
    <source>
        <dbReference type="ARBA" id="ARBA00022448"/>
    </source>
</evidence>
<keyword evidence="10" id="KW-0406">Ion transport</keyword>
<evidence type="ECO:0000256" key="5">
    <source>
        <dbReference type="ARBA" id="ARBA00022692"/>
    </source>
</evidence>
<evidence type="ECO:0000256" key="11">
    <source>
        <dbReference type="ARBA" id="ARBA00038187"/>
    </source>
</evidence>
<dbReference type="Proteomes" id="UP000306102">
    <property type="component" value="Unassembled WGS sequence"/>
</dbReference>